<reference evidence="4 5" key="1">
    <citation type="journal article" date="2019" name="Commun. Biol.">
        <title>The bagworm genome reveals a unique fibroin gene that provides high tensile strength.</title>
        <authorList>
            <person name="Kono N."/>
            <person name="Nakamura H."/>
            <person name="Ohtoshi R."/>
            <person name="Tomita M."/>
            <person name="Numata K."/>
            <person name="Arakawa K."/>
        </authorList>
    </citation>
    <scope>NUCLEOTIDE SEQUENCE [LARGE SCALE GENOMIC DNA]</scope>
</reference>
<dbReference type="STRING" id="151549.A0A4C1YPH9"/>
<feature type="active site" description="Proton donor" evidence="1">
    <location>
        <position position="72"/>
    </location>
</feature>
<keyword evidence="4" id="KW-0378">Hydrolase</keyword>
<dbReference type="GO" id="GO:0005773">
    <property type="term" value="C:vacuole"/>
    <property type="evidence" value="ECO:0007669"/>
    <property type="project" value="TreeGrafter"/>
</dbReference>
<dbReference type="AlphaFoldDB" id="A0A4C1YPH9"/>
<dbReference type="GO" id="GO:0046900">
    <property type="term" value="P:tetrahydrofolylpolyglutamate metabolic process"/>
    <property type="evidence" value="ECO:0007669"/>
    <property type="project" value="TreeGrafter"/>
</dbReference>
<dbReference type="InterPro" id="IPR029062">
    <property type="entry name" value="Class_I_gatase-like"/>
</dbReference>
<dbReference type="InterPro" id="IPR015527">
    <property type="entry name" value="Pept_C26_g-glut_hydrolase"/>
</dbReference>
<name>A0A4C1YPH9_EUMVA</name>
<proteinExistence type="predicted"/>
<protein>
    <submittedName>
        <fullName evidence="4">Gamma-glutamyl hydrolase</fullName>
    </submittedName>
</protein>
<comment type="caution">
    <text evidence="2">Lacks conserved residue(s) required for the propagation of feature annotation.</text>
</comment>
<gene>
    <name evidence="4" type="primary">GGH</name>
    <name evidence="4" type="ORF">EVAR_36640_1</name>
</gene>
<sequence length="154" mass="18042">MFAHAPREVINILSNENVTVNAHQFCIDDDNLRAYNLTADWRVMSHNHDEYGVKFISTVEHRRYPFYGVQFHPEKNAYEWKASKAHAHSMNAVRSNRYFMDFFVSECRKSEHSFASASEENQYVIYNYEAKFTGVLGSAYQQCYMFEPRGTVGE</sequence>
<evidence type="ECO:0000313" key="5">
    <source>
        <dbReference type="Proteomes" id="UP000299102"/>
    </source>
</evidence>
<evidence type="ECO:0000259" key="3">
    <source>
        <dbReference type="Pfam" id="PF00117"/>
    </source>
</evidence>
<accession>A0A4C1YPH9</accession>
<evidence type="ECO:0000313" key="4">
    <source>
        <dbReference type="EMBL" id="GBP76792.1"/>
    </source>
</evidence>
<dbReference type="SUPFAM" id="SSF52317">
    <property type="entry name" value="Class I glutamine amidotransferase-like"/>
    <property type="match status" value="1"/>
</dbReference>
<dbReference type="PROSITE" id="PS51273">
    <property type="entry name" value="GATASE_TYPE_1"/>
    <property type="match status" value="1"/>
</dbReference>
<keyword evidence="5" id="KW-1185">Reference proteome</keyword>
<dbReference type="Pfam" id="PF00117">
    <property type="entry name" value="GATase"/>
    <property type="match status" value="1"/>
</dbReference>
<dbReference type="PANTHER" id="PTHR11315:SF0">
    <property type="entry name" value="FOLATE GAMMA-GLUTAMYL HYDROLASE"/>
    <property type="match status" value="1"/>
</dbReference>
<dbReference type="Proteomes" id="UP000299102">
    <property type="component" value="Unassembled WGS sequence"/>
</dbReference>
<comment type="caution">
    <text evidence="4">The sequence shown here is derived from an EMBL/GenBank/DDBJ whole genome shotgun (WGS) entry which is preliminary data.</text>
</comment>
<dbReference type="OrthoDB" id="64220at2759"/>
<evidence type="ECO:0000256" key="1">
    <source>
        <dbReference type="PIRSR" id="PIRSR615527-1"/>
    </source>
</evidence>
<dbReference type="Gene3D" id="3.40.50.880">
    <property type="match status" value="1"/>
</dbReference>
<organism evidence="4 5">
    <name type="scientific">Eumeta variegata</name>
    <name type="common">Bagworm moth</name>
    <name type="synonym">Eumeta japonica</name>
    <dbReference type="NCBI Taxonomy" id="151549"/>
    <lineage>
        <taxon>Eukaryota</taxon>
        <taxon>Metazoa</taxon>
        <taxon>Ecdysozoa</taxon>
        <taxon>Arthropoda</taxon>
        <taxon>Hexapoda</taxon>
        <taxon>Insecta</taxon>
        <taxon>Pterygota</taxon>
        <taxon>Neoptera</taxon>
        <taxon>Endopterygota</taxon>
        <taxon>Lepidoptera</taxon>
        <taxon>Glossata</taxon>
        <taxon>Ditrysia</taxon>
        <taxon>Tineoidea</taxon>
        <taxon>Psychidae</taxon>
        <taxon>Oiketicinae</taxon>
        <taxon>Eumeta</taxon>
    </lineage>
</organism>
<evidence type="ECO:0000256" key="2">
    <source>
        <dbReference type="PROSITE-ProRule" id="PRU00607"/>
    </source>
</evidence>
<dbReference type="GO" id="GO:0034722">
    <property type="term" value="F:gamma-glutamyl-peptidase activity"/>
    <property type="evidence" value="ECO:0007669"/>
    <property type="project" value="TreeGrafter"/>
</dbReference>
<feature type="domain" description="Glutamine amidotransferase" evidence="3">
    <location>
        <begin position="8"/>
        <end position="80"/>
    </location>
</feature>
<dbReference type="EMBL" id="BGZK01001304">
    <property type="protein sequence ID" value="GBP76792.1"/>
    <property type="molecule type" value="Genomic_DNA"/>
</dbReference>
<dbReference type="InterPro" id="IPR017926">
    <property type="entry name" value="GATASE"/>
</dbReference>
<dbReference type="PROSITE" id="PS51275">
    <property type="entry name" value="PEPTIDASE_C26_GGH"/>
    <property type="match status" value="1"/>
</dbReference>
<dbReference type="PANTHER" id="PTHR11315">
    <property type="entry name" value="PROTEASE FAMILY C26 GAMMA-GLUTAMYL HYDROLASE"/>
    <property type="match status" value="1"/>
</dbReference>